<gene>
    <name evidence="9" type="ORF">QTG54_002553</name>
</gene>
<dbReference type="PANTHER" id="PTHR12174:SF75">
    <property type="entry name" value="SIGNAL PEPTIDE PEPTIDASE-LIKE 2"/>
    <property type="match status" value="1"/>
</dbReference>
<organism evidence="9 10">
    <name type="scientific">Skeletonema marinoi</name>
    <dbReference type="NCBI Taxonomy" id="267567"/>
    <lineage>
        <taxon>Eukaryota</taxon>
        <taxon>Sar</taxon>
        <taxon>Stramenopiles</taxon>
        <taxon>Ochrophyta</taxon>
        <taxon>Bacillariophyta</taxon>
        <taxon>Coscinodiscophyceae</taxon>
        <taxon>Thalassiosirophycidae</taxon>
        <taxon>Thalassiosirales</taxon>
        <taxon>Skeletonemataceae</taxon>
        <taxon>Skeletonema</taxon>
        <taxon>Skeletonema marinoi-dohrnii complex</taxon>
    </lineage>
</organism>
<feature type="transmembrane region" description="Helical" evidence="8">
    <location>
        <begin position="656"/>
        <end position="678"/>
    </location>
</feature>
<evidence type="ECO:0000256" key="4">
    <source>
        <dbReference type="ARBA" id="ARBA00022801"/>
    </source>
</evidence>
<keyword evidence="5 8" id="KW-1133">Transmembrane helix</keyword>
<feature type="transmembrane region" description="Helical" evidence="8">
    <location>
        <begin position="451"/>
        <end position="476"/>
    </location>
</feature>
<feature type="compositionally biased region" description="Low complexity" evidence="7">
    <location>
        <begin position="312"/>
        <end position="322"/>
    </location>
</feature>
<comment type="subcellular location">
    <subcellularLocation>
        <location evidence="1">Endomembrane system</location>
        <topology evidence="1">Multi-pass membrane protein</topology>
    </subcellularLocation>
</comment>
<feature type="transmembrane region" description="Helical" evidence="8">
    <location>
        <begin position="488"/>
        <end position="508"/>
    </location>
</feature>
<dbReference type="InterPro" id="IPR006639">
    <property type="entry name" value="Preselin/SPP"/>
</dbReference>
<dbReference type="EMBL" id="JATAAI010000003">
    <property type="protein sequence ID" value="KAK1747209.1"/>
    <property type="molecule type" value="Genomic_DNA"/>
</dbReference>
<keyword evidence="6 8" id="KW-0472">Membrane</keyword>
<reference evidence="9" key="1">
    <citation type="submission" date="2023-06" db="EMBL/GenBank/DDBJ databases">
        <title>Survivors Of The Sea: Transcriptome response of Skeletonema marinoi to long-term dormancy.</title>
        <authorList>
            <person name="Pinder M.I.M."/>
            <person name="Kourtchenko O."/>
            <person name="Robertson E.K."/>
            <person name="Larsson T."/>
            <person name="Maumus F."/>
            <person name="Osuna-Cruz C.M."/>
            <person name="Vancaester E."/>
            <person name="Stenow R."/>
            <person name="Vandepoele K."/>
            <person name="Ploug H."/>
            <person name="Bruchert V."/>
            <person name="Godhe A."/>
            <person name="Topel M."/>
        </authorList>
    </citation>
    <scope>NUCLEOTIDE SEQUENCE</scope>
    <source>
        <strain evidence="9">R05AC</strain>
    </source>
</reference>
<feature type="transmembrane region" description="Helical" evidence="8">
    <location>
        <begin position="515"/>
        <end position="537"/>
    </location>
</feature>
<evidence type="ECO:0000313" key="9">
    <source>
        <dbReference type="EMBL" id="KAK1747209.1"/>
    </source>
</evidence>
<feature type="transmembrane region" description="Helical" evidence="8">
    <location>
        <begin position="229"/>
        <end position="250"/>
    </location>
</feature>
<dbReference type="GO" id="GO:0005765">
    <property type="term" value="C:lysosomal membrane"/>
    <property type="evidence" value="ECO:0007669"/>
    <property type="project" value="TreeGrafter"/>
</dbReference>
<name>A0AAD9DIC8_9STRA</name>
<evidence type="ECO:0000256" key="8">
    <source>
        <dbReference type="SAM" id="Phobius"/>
    </source>
</evidence>
<dbReference type="Proteomes" id="UP001224775">
    <property type="component" value="Unassembled WGS sequence"/>
</dbReference>
<comment type="caution">
    <text evidence="9">The sequence shown here is derived from an EMBL/GenBank/DDBJ whole genome shotgun (WGS) entry which is preliminary data.</text>
</comment>
<evidence type="ECO:0000256" key="1">
    <source>
        <dbReference type="ARBA" id="ARBA00004127"/>
    </source>
</evidence>
<evidence type="ECO:0000256" key="5">
    <source>
        <dbReference type="ARBA" id="ARBA00022989"/>
    </source>
</evidence>
<dbReference type="GO" id="GO:0042500">
    <property type="term" value="F:aspartic endopeptidase activity, intramembrane cleaving"/>
    <property type="evidence" value="ECO:0007669"/>
    <property type="project" value="InterPro"/>
</dbReference>
<dbReference type="SMART" id="SM00730">
    <property type="entry name" value="PSN"/>
    <property type="match status" value="1"/>
</dbReference>
<feature type="transmembrane region" description="Helical" evidence="8">
    <location>
        <begin position="589"/>
        <end position="611"/>
    </location>
</feature>
<evidence type="ECO:0000256" key="7">
    <source>
        <dbReference type="SAM" id="MobiDB-lite"/>
    </source>
</evidence>
<feature type="transmembrane region" description="Helical" evidence="8">
    <location>
        <begin position="363"/>
        <end position="382"/>
    </location>
</feature>
<feature type="transmembrane region" description="Helical" evidence="8">
    <location>
        <begin position="388"/>
        <end position="407"/>
    </location>
</feature>
<keyword evidence="10" id="KW-1185">Reference proteome</keyword>
<keyword evidence="4 9" id="KW-0378">Hydrolase</keyword>
<dbReference type="InterPro" id="IPR007369">
    <property type="entry name" value="Peptidase_A22B_SPP"/>
</dbReference>
<accession>A0AAD9DIC8</accession>
<evidence type="ECO:0000313" key="10">
    <source>
        <dbReference type="Proteomes" id="UP001224775"/>
    </source>
</evidence>
<feature type="transmembrane region" description="Helical" evidence="8">
    <location>
        <begin position="684"/>
        <end position="700"/>
    </location>
</feature>
<dbReference type="PANTHER" id="PTHR12174">
    <property type="entry name" value="SIGNAL PEPTIDE PEPTIDASE"/>
    <property type="match status" value="1"/>
</dbReference>
<dbReference type="GO" id="GO:0098553">
    <property type="term" value="C:lumenal side of endoplasmic reticulum membrane"/>
    <property type="evidence" value="ECO:0007669"/>
    <property type="project" value="TreeGrafter"/>
</dbReference>
<evidence type="ECO:0000256" key="3">
    <source>
        <dbReference type="ARBA" id="ARBA00022692"/>
    </source>
</evidence>
<feature type="region of interest" description="Disordered" evidence="7">
    <location>
        <begin position="278"/>
        <end position="328"/>
    </location>
</feature>
<protein>
    <submittedName>
        <fullName evidence="9">Signal peptide peptidase</fullName>
        <ecNumber evidence="9">3.4.23.-</ecNumber>
    </submittedName>
</protein>
<dbReference type="GO" id="GO:0033619">
    <property type="term" value="P:membrane protein proteolysis"/>
    <property type="evidence" value="ECO:0007669"/>
    <property type="project" value="TreeGrafter"/>
</dbReference>
<dbReference type="EC" id="3.4.23.-" evidence="9"/>
<dbReference type="GO" id="GO:0098554">
    <property type="term" value="C:cytoplasmic side of endoplasmic reticulum membrane"/>
    <property type="evidence" value="ECO:0007669"/>
    <property type="project" value="TreeGrafter"/>
</dbReference>
<comment type="similarity">
    <text evidence="2">Belongs to the peptidase A22B family.</text>
</comment>
<dbReference type="GO" id="GO:0030660">
    <property type="term" value="C:Golgi-associated vesicle membrane"/>
    <property type="evidence" value="ECO:0007669"/>
    <property type="project" value="TreeGrafter"/>
</dbReference>
<feature type="compositionally biased region" description="Basic and acidic residues" evidence="7">
    <location>
        <begin position="295"/>
        <end position="311"/>
    </location>
</feature>
<evidence type="ECO:0000256" key="6">
    <source>
        <dbReference type="ARBA" id="ARBA00023136"/>
    </source>
</evidence>
<proteinExistence type="inferred from homology"/>
<dbReference type="Pfam" id="PF04258">
    <property type="entry name" value="Peptidase_A22B"/>
    <property type="match status" value="1"/>
</dbReference>
<dbReference type="AlphaFoldDB" id="A0AAD9DIC8"/>
<sequence>MPTALSAQRLGASAIIIYGSLSSRYSLNVTNSTNEDNGSSNNDAYTRDDYTIDDVKWPIDKQDYDCDNGQAFIPSDVFSNKLNFITSPGGYDDNNDDYLIGNSDNNMCVKYAADETTTFVSACESQRCLVTGKNVTDGGSDGNIKYEACCAWDFAIWLYQDTTLTVDEIKEVTIPAVYITMQQAMEFLDLMNGVSSNNDGDGGDNNNSGDPIVLSMYARDRPSVNSSAIIIWALGVFVAWLASYLSSSDYRSYAKAIRMKSHLVARAGGVGAVAATTAAGGQGGENVERPPPSPARHDGTPRSRSQSRERSTTATAASPPSESGERTIYRDDEDAAEAVITNRNVQPQHYQEEESLELDASHAIFFIVLASTSLLVLFFFKIFNVVKIFYAFGCSGAFAQVVLYPLLTRVFRKLRWKSPMRPMECLSEENATRAALNGGCKGKILMCLYSFFGPITLLDVMANTIAYAVGGTWLYIAFTVLHPGSNVFYWIVQDVFGACMCITFLGTIKINAIRVAAILLTVAFFYDIFFVFVTPLLTKHGESIMVNVATSGGPPKADPSWCEKYPSSTECKGGEPLPMLFAIPRVGDYQGGASMLGLGDIVLPGLLLSFASRFDEAKRLMGLVSGGAGRVRNGAGGVSSNKSSWNICCGCGQGGYFGPVVVAYAVGLAMANAAVYLMQMGQPALLYLVPCCLGTFVFMARRNGELNDIWDNPRAIRAADALLFGGRIEAEDEDDVRASSLLMNEGAEMT</sequence>
<keyword evidence="3 8" id="KW-0812">Transmembrane</keyword>
<evidence type="ECO:0000256" key="2">
    <source>
        <dbReference type="ARBA" id="ARBA00006859"/>
    </source>
</evidence>